<evidence type="ECO:0000256" key="1">
    <source>
        <dbReference type="SAM" id="SignalP"/>
    </source>
</evidence>
<dbReference type="InterPro" id="IPR036163">
    <property type="entry name" value="HMA_dom_sf"/>
</dbReference>
<protein>
    <submittedName>
        <fullName evidence="3">Copper chaperone</fullName>
    </submittedName>
</protein>
<evidence type="ECO:0000313" key="3">
    <source>
        <dbReference type="EMBL" id="MCD2425629.1"/>
    </source>
</evidence>
<sequence length="118" mass="12551">MKRVGSMLLGMLLLLAAYGAQAQTKTDKIAVSGNCGMCKKTIEKAAKAAGAREAVWDIPSKTLAVTYNAKNTSNTKIQQAVAGAGYDTQEVKGSDAAYEKLHACCRYERTKTYAAAKP</sequence>
<dbReference type="EMBL" id="JAJNEC010000007">
    <property type="protein sequence ID" value="MCD2425629.1"/>
    <property type="molecule type" value="Genomic_DNA"/>
</dbReference>
<accession>A0ABS8PXS7</accession>
<dbReference type="Gene3D" id="3.30.70.100">
    <property type="match status" value="1"/>
</dbReference>
<feature type="domain" description="HMA" evidence="2">
    <location>
        <begin position="35"/>
        <end position="87"/>
    </location>
</feature>
<feature type="chain" id="PRO_5046230353" evidence="1">
    <location>
        <begin position="23"/>
        <end position="118"/>
    </location>
</feature>
<dbReference type="Pfam" id="PF00403">
    <property type="entry name" value="HMA"/>
    <property type="match status" value="1"/>
</dbReference>
<dbReference type="RefSeq" id="WP_231008172.1">
    <property type="nucleotide sequence ID" value="NZ_JAJNEC010000007.1"/>
</dbReference>
<evidence type="ECO:0000259" key="2">
    <source>
        <dbReference type="Pfam" id="PF00403"/>
    </source>
</evidence>
<feature type="signal peptide" evidence="1">
    <location>
        <begin position="1"/>
        <end position="22"/>
    </location>
</feature>
<name>A0ABS8PXS7_9BACT</name>
<dbReference type="InterPro" id="IPR006121">
    <property type="entry name" value="HMA_dom"/>
</dbReference>
<proteinExistence type="predicted"/>
<dbReference type="Proteomes" id="UP001199816">
    <property type="component" value="Unassembled WGS sequence"/>
</dbReference>
<keyword evidence="4" id="KW-1185">Reference proteome</keyword>
<dbReference type="SUPFAM" id="SSF55008">
    <property type="entry name" value="HMA, heavy metal-associated domain"/>
    <property type="match status" value="1"/>
</dbReference>
<gene>
    <name evidence="3" type="ORF">LQ567_22790</name>
</gene>
<organism evidence="3 4">
    <name type="scientific">Niabella pedocola</name>
    <dbReference type="NCBI Taxonomy" id="1752077"/>
    <lineage>
        <taxon>Bacteria</taxon>
        <taxon>Pseudomonadati</taxon>
        <taxon>Bacteroidota</taxon>
        <taxon>Chitinophagia</taxon>
        <taxon>Chitinophagales</taxon>
        <taxon>Chitinophagaceae</taxon>
        <taxon>Niabella</taxon>
    </lineage>
</organism>
<keyword evidence="1" id="KW-0732">Signal</keyword>
<comment type="caution">
    <text evidence="3">The sequence shown here is derived from an EMBL/GenBank/DDBJ whole genome shotgun (WGS) entry which is preliminary data.</text>
</comment>
<reference evidence="3 4" key="1">
    <citation type="submission" date="2021-11" db="EMBL/GenBank/DDBJ databases">
        <title>Genomic of Niabella pedocola.</title>
        <authorList>
            <person name="Wu T."/>
        </authorList>
    </citation>
    <scope>NUCLEOTIDE SEQUENCE [LARGE SCALE GENOMIC DNA]</scope>
    <source>
        <strain evidence="3 4">JCM 31011</strain>
    </source>
</reference>
<evidence type="ECO:0000313" key="4">
    <source>
        <dbReference type="Proteomes" id="UP001199816"/>
    </source>
</evidence>